<sequence length="388" mass="43990">MSFQPTIFNSARTSDLILEISPSNQEKAWQQSQRLTTATNQWQAYLNQLCLSAILPWLQEDYSSSVRPWLGSAALGSFWELTNGTAVMIDGARLVLVPSETLDLSELRVPQEWVDIPEWAGDYYLPVQIDPDEGWVRLWGYCTHQQLKRQGMYETSDRSYTLEATDLVNDISAFGVARQLCPQEATRAQIAPLPKLALAQAQNLLQRLGNSALINPRLAIPFEFWGALLAHGGWRQELYQLRLGNTDNWSVVKWLQQEVSQLAQDWGWGKLEFQPVTQGARGSIAADKTASLTRKLVIAGKGYQLRVIPKSAGVWRFELQSEMMGNQIPIGFKLRLLTEDLQPFANNEDIARKEVDRLYIDVVVESGEGLVWEIEPLPENSDREILRF</sequence>
<accession>A0A2T1C1V0</accession>
<dbReference type="OrthoDB" id="526290at2"/>
<dbReference type="AlphaFoldDB" id="A0A2T1C1V0"/>
<name>A0A2T1C1V0_9CYAN</name>
<evidence type="ECO:0000313" key="1">
    <source>
        <dbReference type="EMBL" id="PSB02249.1"/>
    </source>
</evidence>
<organism evidence="1 2">
    <name type="scientific">Merismopedia glauca CCAP 1448/3</name>
    <dbReference type="NCBI Taxonomy" id="1296344"/>
    <lineage>
        <taxon>Bacteria</taxon>
        <taxon>Bacillati</taxon>
        <taxon>Cyanobacteriota</taxon>
        <taxon>Cyanophyceae</taxon>
        <taxon>Synechococcales</taxon>
        <taxon>Merismopediaceae</taxon>
        <taxon>Merismopedia</taxon>
    </lineage>
</organism>
<dbReference type="EMBL" id="PVWJ01000067">
    <property type="protein sequence ID" value="PSB02249.1"/>
    <property type="molecule type" value="Genomic_DNA"/>
</dbReference>
<dbReference type="RefSeq" id="WP_106289289.1">
    <property type="nucleotide sequence ID" value="NZ_CAWNTC010000082.1"/>
</dbReference>
<proteinExistence type="predicted"/>
<evidence type="ECO:0000313" key="2">
    <source>
        <dbReference type="Proteomes" id="UP000238762"/>
    </source>
</evidence>
<reference evidence="1 2" key="2">
    <citation type="submission" date="2018-03" db="EMBL/GenBank/DDBJ databases">
        <title>The ancient ancestry and fast evolution of plastids.</title>
        <authorList>
            <person name="Moore K.R."/>
            <person name="Magnabosco C."/>
            <person name="Momper L."/>
            <person name="Gold D.A."/>
            <person name="Bosak T."/>
            <person name="Fournier G.P."/>
        </authorList>
    </citation>
    <scope>NUCLEOTIDE SEQUENCE [LARGE SCALE GENOMIC DNA]</scope>
    <source>
        <strain evidence="1 2">CCAP 1448/3</strain>
    </source>
</reference>
<dbReference type="InterPro" id="IPR014951">
    <property type="entry name" value="DUF1822"/>
</dbReference>
<keyword evidence="2" id="KW-1185">Reference proteome</keyword>
<comment type="caution">
    <text evidence="1">The sequence shown here is derived from an EMBL/GenBank/DDBJ whole genome shotgun (WGS) entry which is preliminary data.</text>
</comment>
<dbReference type="Pfam" id="PF08852">
    <property type="entry name" value="DUF1822"/>
    <property type="match status" value="1"/>
</dbReference>
<dbReference type="Proteomes" id="UP000238762">
    <property type="component" value="Unassembled WGS sequence"/>
</dbReference>
<gene>
    <name evidence="1" type="ORF">C7B64_14055</name>
</gene>
<evidence type="ECO:0008006" key="3">
    <source>
        <dbReference type="Google" id="ProtNLM"/>
    </source>
</evidence>
<reference evidence="1 2" key="1">
    <citation type="submission" date="2018-02" db="EMBL/GenBank/DDBJ databases">
        <authorList>
            <person name="Cohen D.B."/>
            <person name="Kent A.D."/>
        </authorList>
    </citation>
    <scope>NUCLEOTIDE SEQUENCE [LARGE SCALE GENOMIC DNA]</scope>
    <source>
        <strain evidence="1 2">CCAP 1448/3</strain>
    </source>
</reference>
<protein>
    <recommendedName>
        <fullName evidence="3">DUF1822 domain-containing protein</fullName>
    </recommendedName>
</protein>